<evidence type="ECO:0000313" key="5">
    <source>
        <dbReference type="Proteomes" id="UP000460298"/>
    </source>
</evidence>
<accession>A0A833LXY2</accession>
<feature type="compositionally biased region" description="Polar residues" evidence="2">
    <location>
        <begin position="180"/>
        <end position="190"/>
    </location>
</feature>
<dbReference type="AlphaFoldDB" id="A0A833LXY2"/>
<dbReference type="Pfam" id="PF25023">
    <property type="entry name" value="TEN_YD-shell"/>
    <property type="match status" value="1"/>
</dbReference>
<feature type="region of interest" description="Disordered" evidence="2">
    <location>
        <begin position="147"/>
        <end position="209"/>
    </location>
</feature>
<dbReference type="PANTHER" id="PTHR32305:SF15">
    <property type="entry name" value="PROTEIN RHSA-RELATED"/>
    <property type="match status" value="1"/>
</dbReference>
<keyword evidence="1" id="KW-0677">Repeat</keyword>
<reference evidence="4 5" key="1">
    <citation type="submission" date="2019-10" db="EMBL/GenBank/DDBJ databases">
        <title>Extracellular Electron Transfer in a Candidatus Methanoperedens spp. Enrichment Culture.</title>
        <authorList>
            <person name="Berger S."/>
            <person name="Rangel Shaw D."/>
            <person name="Berben T."/>
            <person name="In 'T Zandt M."/>
            <person name="Frank J."/>
            <person name="Reimann J."/>
            <person name="Jetten M.S.M."/>
            <person name="Welte C.U."/>
        </authorList>
    </citation>
    <scope>NUCLEOTIDE SEQUENCE [LARGE SCALE GENOMIC DNA]</scope>
    <source>
        <strain evidence="4">SB12</strain>
    </source>
</reference>
<dbReference type="Proteomes" id="UP000460298">
    <property type="component" value="Unassembled WGS sequence"/>
</dbReference>
<dbReference type="InterPro" id="IPR022385">
    <property type="entry name" value="Rhs_assc_core"/>
</dbReference>
<organism evidence="4 5">
    <name type="scientific">Leptonema illini</name>
    <dbReference type="NCBI Taxonomy" id="183"/>
    <lineage>
        <taxon>Bacteria</taxon>
        <taxon>Pseudomonadati</taxon>
        <taxon>Spirochaetota</taxon>
        <taxon>Spirochaetia</taxon>
        <taxon>Leptospirales</taxon>
        <taxon>Leptospiraceae</taxon>
        <taxon>Leptonema</taxon>
    </lineage>
</organism>
<evidence type="ECO:0000259" key="3">
    <source>
        <dbReference type="Pfam" id="PF25023"/>
    </source>
</evidence>
<dbReference type="PANTHER" id="PTHR32305">
    <property type="match status" value="1"/>
</dbReference>
<dbReference type="InterPro" id="IPR056823">
    <property type="entry name" value="TEN-like_YD-shell"/>
</dbReference>
<feature type="domain" description="Teneurin-like YD-shell" evidence="3">
    <location>
        <begin position="42"/>
        <end position="145"/>
    </location>
</feature>
<evidence type="ECO:0000313" key="4">
    <source>
        <dbReference type="EMBL" id="KAB2930875.1"/>
    </source>
</evidence>
<feature type="region of interest" description="Disordered" evidence="2">
    <location>
        <begin position="351"/>
        <end position="375"/>
    </location>
</feature>
<dbReference type="EMBL" id="WBUI01000017">
    <property type="protein sequence ID" value="KAB2930875.1"/>
    <property type="molecule type" value="Genomic_DNA"/>
</dbReference>
<proteinExistence type="predicted"/>
<dbReference type="CDD" id="cd20745">
    <property type="entry name" value="FIX_RhsA_AHH_HNH-like"/>
    <property type="match status" value="1"/>
</dbReference>
<evidence type="ECO:0000256" key="1">
    <source>
        <dbReference type="ARBA" id="ARBA00022737"/>
    </source>
</evidence>
<feature type="compositionally biased region" description="Basic and acidic residues" evidence="2">
    <location>
        <begin position="169"/>
        <end position="179"/>
    </location>
</feature>
<dbReference type="NCBIfam" id="TIGR03696">
    <property type="entry name" value="Rhs_assc_core"/>
    <property type="match status" value="1"/>
</dbReference>
<dbReference type="Gene3D" id="2.180.10.10">
    <property type="entry name" value="RHS repeat-associated core"/>
    <property type="match status" value="1"/>
</dbReference>
<sequence>MTQDVEILYPSKFYGLEYSSEANTLSSVNNIYLNGVRIAALNEGGGTAYYLTDQVDSVSTVLDEDGKTLSRIQYQPYGETFVHKGDTDFSPKYNSQELDKETNFYFYNARYYDPAIARFTSADTVIDGQWDTQGWNRYSYVKGNPIRYKDPTGHSGRAKLPDPVPQSKNEGKGELKDTPAQRTPQGQVGNENEPKKGTDNTGIAIGRGVSSKDNNYNEVSKLIHLGLDILGFIPGAGVIFDGINTAYYAAEVLLGVGEATWGDVAMSGIAMIPGIGDAAAGAKIGRKIAKEALEHVDDAGKVAEGLRKGGKPHKHHSCPKFLCGENDHTIEIPEQMHKDLHRDLNDFLEKKTDDLGESMRPKRGNSGQDIRERFSPQERYDAIRDFYEENKNKYPEVHEHFQKLEPGTIK</sequence>
<comment type="caution">
    <text evidence="4">The sequence shown here is derived from an EMBL/GenBank/DDBJ whole genome shotgun (WGS) entry which is preliminary data.</text>
</comment>
<evidence type="ECO:0000256" key="2">
    <source>
        <dbReference type="SAM" id="MobiDB-lite"/>
    </source>
</evidence>
<dbReference type="InterPro" id="IPR050708">
    <property type="entry name" value="T6SS_VgrG/RHS"/>
</dbReference>
<feature type="compositionally biased region" description="Basic and acidic residues" evidence="2">
    <location>
        <begin position="351"/>
        <end position="360"/>
    </location>
</feature>
<gene>
    <name evidence="4" type="ORF">F9K24_15540</name>
</gene>
<protein>
    <submittedName>
        <fullName evidence="4">RHS repeat-associated core domain-containing protein</fullName>
    </submittedName>
</protein>
<name>A0A833LXY2_9LEPT</name>